<dbReference type="EMBL" id="CM023476">
    <property type="protein sequence ID" value="KAH7942577.1"/>
    <property type="molecule type" value="Genomic_DNA"/>
</dbReference>
<protein>
    <submittedName>
        <fullName evidence="1">Uncharacterized protein</fullName>
    </submittedName>
</protein>
<evidence type="ECO:0000313" key="1">
    <source>
        <dbReference type="EMBL" id="KAH7942577.1"/>
    </source>
</evidence>
<keyword evidence="2" id="KW-1185">Reference proteome</keyword>
<sequence>MAAPMCCSAGDLDKFRIASLPDNVYYVPNFITDIEEKYLYDKVYDAPKPKWVQLAHRRLQNWGGYEGGRNSISKARVVMRVYVELWVSFAGGLPHPKGMVSEALPQVTFSDVARS</sequence>
<reference evidence="1" key="1">
    <citation type="submission" date="2020-05" db="EMBL/GenBank/DDBJ databases">
        <title>Large-scale comparative analyses of tick genomes elucidate their genetic diversity and vector capacities.</title>
        <authorList>
            <person name="Jia N."/>
            <person name="Wang J."/>
            <person name="Shi W."/>
            <person name="Du L."/>
            <person name="Sun Y."/>
            <person name="Zhan W."/>
            <person name="Jiang J."/>
            <person name="Wang Q."/>
            <person name="Zhang B."/>
            <person name="Ji P."/>
            <person name="Sakyi L.B."/>
            <person name="Cui X."/>
            <person name="Yuan T."/>
            <person name="Jiang B."/>
            <person name="Yang W."/>
            <person name="Lam T.T.-Y."/>
            <person name="Chang Q."/>
            <person name="Ding S."/>
            <person name="Wang X."/>
            <person name="Zhu J."/>
            <person name="Ruan X."/>
            <person name="Zhao L."/>
            <person name="Wei J."/>
            <person name="Que T."/>
            <person name="Du C."/>
            <person name="Cheng J."/>
            <person name="Dai P."/>
            <person name="Han X."/>
            <person name="Huang E."/>
            <person name="Gao Y."/>
            <person name="Liu J."/>
            <person name="Shao H."/>
            <person name="Ye R."/>
            <person name="Li L."/>
            <person name="Wei W."/>
            <person name="Wang X."/>
            <person name="Wang C."/>
            <person name="Yang T."/>
            <person name="Huo Q."/>
            <person name="Li W."/>
            <person name="Guo W."/>
            <person name="Chen H."/>
            <person name="Zhou L."/>
            <person name="Ni X."/>
            <person name="Tian J."/>
            <person name="Zhou Y."/>
            <person name="Sheng Y."/>
            <person name="Liu T."/>
            <person name="Pan Y."/>
            <person name="Xia L."/>
            <person name="Li J."/>
            <person name="Zhao F."/>
            <person name="Cao W."/>
        </authorList>
    </citation>
    <scope>NUCLEOTIDE SEQUENCE</scope>
    <source>
        <strain evidence="1">Dsil-2018</strain>
    </source>
</reference>
<comment type="caution">
    <text evidence="1">The sequence shown here is derived from an EMBL/GenBank/DDBJ whole genome shotgun (WGS) entry which is preliminary data.</text>
</comment>
<accession>A0ACB8CIQ6</accession>
<evidence type="ECO:0000313" key="2">
    <source>
        <dbReference type="Proteomes" id="UP000821865"/>
    </source>
</evidence>
<organism evidence="1 2">
    <name type="scientific">Dermacentor silvarum</name>
    <name type="common">Tick</name>
    <dbReference type="NCBI Taxonomy" id="543639"/>
    <lineage>
        <taxon>Eukaryota</taxon>
        <taxon>Metazoa</taxon>
        <taxon>Ecdysozoa</taxon>
        <taxon>Arthropoda</taxon>
        <taxon>Chelicerata</taxon>
        <taxon>Arachnida</taxon>
        <taxon>Acari</taxon>
        <taxon>Parasitiformes</taxon>
        <taxon>Ixodida</taxon>
        <taxon>Ixodoidea</taxon>
        <taxon>Ixodidae</taxon>
        <taxon>Rhipicephalinae</taxon>
        <taxon>Dermacentor</taxon>
    </lineage>
</organism>
<name>A0ACB8CIQ6_DERSI</name>
<dbReference type="Proteomes" id="UP000821865">
    <property type="component" value="Chromosome 7"/>
</dbReference>
<gene>
    <name evidence="1" type="ORF">HPB49_025405</name>
</gene>
<proteinExistence type="predicted"/>